<accession>A0AAD8ET93</accession>
<keyword evidence="1" id="KW-0812">Transmembrane</keyword>
<dbReference type="AlphaFoldDB" id="A0AAD8ET93"/>
<feature type="transmembrane region" description="Helical" evidence="1">
    <location>
        <begin position="20"/>
        <end position="37"/>
    </location>
</feature>
<dbReference type="Proteomes" id="UP001233999">
    <property type="component" value="Unassembled WGS sequence"/>
</dbReference>
<gene>
    <name evidence="2" type="ORF">L9F63_000595</name>
</gene>
<feature type="non-terminal residue" evidence="2">
    <location>
        <position position="1"/>
    </location>
</feature>
<feature type="transmembrane region" description="Helical" evidence="1">
    <location>
        <begin position="43"/>
        <end position="63"/>
    </location>
</feature>
<feature type="transmembrane region" description="Helical" evidence="1">
    <location>
        <begin position="75"/>
        <end position="95"/>
    </location>
</feature>
<keyword evidence="1" id="KW-1133">Transmembrane helix</keyword>
<dbReference type="EMBL" id="JASPKZ010000026">
    <property type="protein sequence ID" value="KAJ9601244.1"/>
    <property type="molecule type" value="Genomic_DNA"/>
</dbReference>
<reference evidence="2" key="2">
    <citation type="submission" date="2023-05" db="EMBL/GenBank/DDBJ databases">
        <authorList>
            <person name="Fouks B."/>
        </authorList>
    </citation>
    <scope>NUCLEOTIDE SEQUENCE</scope>
    <source>
        <strain evidence="2">Stay&amp;Tobe</strain>
        <tissue evidence="2">Testes</tissue>
    </source>
</reference>
<organism evidence="2 3">
    <name type="scientific">Diploptera punctata</name>
    <name type="common">Pacific beetle cockroach</name>
    <dbReference type="NCBI Taxonomy" id="6984"/>
    <lineage>
        <taxon>Eukaryota</taxon>
        <taxon>Metazoa</taxon>
        <taxon>Ecdysozoa</taxon>
        <taxon>Arthropoda</taxon>
        <taxon>Hexapoda</taxon>
        <taxon>Insecta</taxon>
        <taxon>Pterygota</taxon>
        <taxon>Neoptera</taxon>
        <taxon>Polyneoptera</taxon>
        <taxon>Dictyoptera</taxon>
        <taxon>Blattodea</taxon>
        <taxon>Blaberoidea</taxon>
        <taxon>Blaberidae</taxon>
        <taxon>Diplopterinae</taxon>
        <taxon>Diploptera</taxon>
    </lineage>
</organism>
<proteinExistence type="predicted"/>
<keyword evidence="1" id="KW-0472">Membrane</keyword>
<evidence type="ECO:0000256" key="1">
    <source>
        <dbReference type="SAM" id="Phobius"/>
    </source>
</evidence>
<feature type="non-terminal residue" evidence="2">
    <location>
        <position position="101"/>
    </location>
</feature>
<reference evidence="2" key="1">
    <citation type="journal article" date="2023" name="IScience">
        <title>Live-bearing cockroach genome reveals convergent evolutionary mechanisms linked to viviparity in insects and beyond.</title>
        <authorList>
            <person name="Fouks B."/>
            <person name="Harrison M.C."/>
            <person name="Mikhailova A.A."/>
            <person name="Marchal E."/>
            <person name="English S."/>
            <person name="Carruthers M."/>
            <person name="Jennings E.C."/>
            <person name="Chiamaka E.L."/>
            <person name="Frigard R.A."/>
            <person name="Pippel M."/>
            <person name="Attardo G.M."/>
            <person name="Benoit J.B."/>
            <person name="Bornberg-Bauer E."/>
            <person name="Tobe S.S."/>
        </authorList>
    </citation>
    <scope>NUCLEOTIDE SEQUENCE</scope>
    <source>
        <strain evidence="2">Stay&amp;Tobe</strain>
    </source>
</reference>
<name>A0AAD8ET93_DIPPU</name>
<keyword evidence="3" id="KW-1185">Reference proteome</keyword>
<protein>
    <submittedName>
        <fullName evidence="2">Uncharacterized protein</fullName>
    </submittedName>
</protein>
<evidence type="ECO:0000313" key="2">
    <source>
        <dbReference type="EMBL" id="KAJ9601244.1"/>
    </source>
</evidence>
<sequence length="101" mass="11916">NNMLRFKYGRRSMIGGYLDYILRFLLYLLNIISFFLVDVTNFLYLPILLLMEGIFFWSSRFILFQTELLISKHNFKVINVTAGLNLFVMVLGTVLKKYTST</sequence>
<evidence type="ECO:0000313" key="3">
    <source>
        <dbReference type="Proteomes" id="UP001233999"/>
    </source>
</evidence>
<comment type="caution">
    <text evidence="2">The sequence shown here is derived from an EMBL/GenBank/DDBJ whole genome shotgun (WGS) entry which is preliminary data.</text>
</comment>